<dbReference type="InterPro" id="IPR000383">
    <property type="entry name" value="Xaa-Pro-like_dom"/>
</dbReference>
<protein>
    <recommendedName>
        <fullName evidence="3">Xaa-Pro dipeptidyl-peptidase C-terminal domain-containing protein</fullName>
    </recommendedName>
</protein>
<dbReference type="SMART" id="SM00939">
    <property type="entry name" value="PepX_C"/>
    <property type="match status" value="1"/>
</dbReference>
<evidence type="ECO:0000259" key="3">
    <source>
        <dbReference type="SMART" id="SM00939"/>
    </source>
</evidence>
<evidence type="ECO:0000256" key="2">
    <source>
        <dbReference type="SAM" id="SignalP"/>
    </source>
</evidence>
<feature type="signal peptide" evidence="2">
    <location>
        <begin position="1"/>
        <end position="28"/>
    </location>
</feature>
<comment type="caution">
    <text evidence="4">The sequence shown here is derived from an EMBL/GenBank/DDBJ whole genome shotgun (WGS) entry which is preliminary data.</text>
</comment>
<evidence type="ECO:0000313" key="4">
    <source>
        <dbReference type="EMBL" id="MBB5918909.1"/>
    </source>
</evidence>
<dbReference type="AlphaFoldDB" id="A0A7W9PMJ3"/>
<dbReference type="Gene3D" id="2.60.120.260">
    <property type="entry name" value="Galactose-binding domain-like"/>
    <property type="match status" value="1"/>
</dbReference>
<proteinExistence type="predicted"/>
<dbReference type="Pfam" id="PF02129">
    <property type="entry name" value="Peptidase_S15"/>
    <property type="match status" value="1"/>
</dbReference>
<feature type="domain" description="Xaa-Pro dipeptidyl-peptidase C-terminal" evidence="3">
    <location>
        <begin position="398"/>
        <end position="666"/>
    </location>
</feature>
<keyword evidence="5" id="KW-1185">Reference proteome</keyword>
<dbReference type="EMBL" id="JACHIT010000002">
    <property type="protein sequence ID" value="MBB5918909.1"/>
    <property type="molecule type" value="Genomic_DNA"/>
</dbReference>
<dbReference type="InterPro" id="IPR008979">
    <property type="entry name" value="Galactose-bd-like_sf"/>
</dbReference>
<dbReference type="Proteomes" id="UP000540412">
    <property type="component" value="Unassembled WGS sequence"/>
</dbReference>
<dbReference type="InterPro" id="IPR013736">
    <property type="entry name" value="Xaa-Pro_dipept_C"/>
</dbReference>
<name>A0A7W9PMJ3_9NOCA</name>
<dbReference type="RefSeq" id="WP_040746992.1">
    <property type="nucleotide sequence ID" value="NZ_JACHIT010000002.1"/>
</dbReference>
<accession>A0A7W9PMJ3</accession>
<dbReference type="PANTHER" id="PTHR43056:SF10">
    <property type="entry name" value="COCE_NOND FAMILY, PUTATIVE (AFU_ORTHOLOGUE AFUA_7G00600)-RELATED"/>
    <property type="match status" value="1"/>
</dbReference>
<sequence>MNALIGRSALLAAVVLTSVIVVQPPASALPVDGGEPGARWTAAQDGEARYAGVHTDWDIPITMSDGTVLKANVYRPTDAAGRVVEDPMPTIVNVTPYTKLVSMILDSVQSVPGLSEPVMRWLGSLNADGTGLEGVTDFTRAITGGGTRTFGIDRALIRSGYTQVVVDVRGTGFSQGIWQVFGAREQQDDTEIIDWISRQPWNDGKVGMNGVSYSAISQFHAAEANPPALRAIFPIEGGIDLMRGYAAQGGALGPVIPGLPLIVDLLKFVPDLRSILQGRFDSRWLADRLADPMAFEDYAIALLTTPSVDQLPPRVRQTLEAGSPFRQDWANDLGAIHIPTFVVGGWHDVWNMSEPREFDGLRLPEGQKKLLMGDTYHLNPGSGFGGPGTPPRLDVLQRAWFDKWLKGIDNGIDEYGPVVTQEQGGGWQTSAAFPRPGMAYQRMYLSAAPSGTTGSSVHDGSLTFGAPGDITRLTVAPGVMSLCSRDIAETSMGITSIVVGCTTDARPQELNGLTFTSAPVAEPTLVSGPIAVHLNTVLDAPDGYWTATANDVAPDGRSTMLTTGQLVSSMREIDDSRTEFSPAGDVVAPYYSLDLGTRRPVVPGQPTPLDIGLNATKAVLQPGHRLRVDVFASNFPKGTPPMPMLLDSRLAPQHIQLDPDAPSYVVVPLEGTW</sequence>
<gene>
    <name evidence="4" type="ORF">BJY24_007821</name>
</gene>
<evidence type="ECO:0000313" key="5">
    <source>
        <dbReference type="Proteomes" id="UP000540412"/>
    </source>
</evidence>
<dbReference type="Pfam" id="PF08530">
    <property type="entry name" value="PepX_C"/>
    <property type="match status" value="1"/>
</dbReference>
<dbReference type="Gene3D" id="3.40.50.1820">
    <property type="entry name" value="alpha/beta hydrolase"/>
    <property type="match status" value="1"/>
</dbReference>
<keyword evidence="1" id="KW-0378">Hydrolase</keyword>
<feature type="chain" id="PRO_5030686334" description="Xaa-Pro dipeptidyl-peptidase C-terminal domain-containing protein" evidence="2">
    <location>
        <begin position="29"/>
        <end position="673"/>
    </location>
</feature>
<keyword evidence="2" id="KW-0732">Signal</keyword>
<dbReference type="InterPro" id="IPR050585">
    <property type="entry name" value="Xaa-Pro_dipeptidyl-ppase/CocE"/>
</dbReference>
<reference evidence="4 5" key="1">
    <citation type="submission" date="2020-08" db="EMBL/GenBank/DDBJ databases">
        <title>Sequencing the genomes of 1000 actinobacteria strains.</title>
        <authorList>
            <person name="Klenk H.-P."/>
        </authorList>
    </citation>
    <scope>NUCLEOTIDE SEQUENCE [LARGE SCALE GENOMIC DNA]</scope>
    <source>
        <strain evidence="4 5">DSM 43582</strain>
    </source>
</reference>
<dbReference type="PANTHER" id="PTHR43056">
    <property type="entry name" value="PEPTIDASE S9 PROLYL OLIGOPEPTIDASE"/>
    <property type="match status" value="1"/>
</dbReference>
<dbReference type="InterPro" id="IPR005674">
    <property type="entry name" value="CocE/Ser_esterase"/>
</dbReference>
<dbReference type="SUPFAM" id="SSF49785">
    <property type="entry name" value="Galactose-binding domain-like"/>
    <property type="match status" value="1"/>
</dbReference>
<organism evidence="4 5">
    <name type="scientific">Nocardia transvalensis</name>
    <dbReference type="NCBI Taxonomy" id="37333"/>
    <lineage>
        <taxon>Bacteria</taxon>
        <taxon>Bacillati</taxon>
        <taxon>Actinomycetota</taxon>
        <taxon>Actinomycetes</taxon>
        <taxon>Mycobacteriales</taxon>
        <taxon>Nocardiaceae</taxon>
        <taxon>Nocardia</taxon>
    </lineage>
</organism>
<dbReference type="GO" id="GO:0008239">
    <property type="term" value="F:dipeptidyl-peptidase activity"/>
    <property type="evidence" value="ECO:0007669"/>
    <property type="project" value="InterPro"/>
</dbReference>
<dbReference type="SUPFAM" id="SSF53474">
    <property type="entry name" value="alpha/beta-Hydrolases"/>
    <property type="match status" value="1"/>
</dbReference>
<dbReference type="InterPro" id="IPR029058">
    <property type="entry name" value="AB_hydrolase_fold"/>
</dbReference>
<dbReference type="NCBIfam" id="TIGR00976">
    <property type="entry name" value="CocE_NonD"/>
    <property type="match status" value="1"/>
</dbReference>
<evidence type="ECO:0000256" key="1">
    <source>
        <dbReference type="ARBA" id="ARBA00022801"/>
    </source>
</evidence>